<dbReference type="AlphaFoldDB" id="A0A4P9VR53"/>
<dbReference type="EMBL" id="NDXW01000001">
    <property type="protein sequence ID" value="RDH45269.1"/>
    <property type="molecule type" value="Genomic_DNA"/>
</dbReference>
<evidence type="ECO:0000313" key="3">
    <source>
        <dbReference type="Proteomes" id="UP000257039"/>
    </source>
</evidence>
<protein>
    <submittedName>
        <fullName evidence="2">Acyl carrier protein</fullName>
    </submittedName>
</protein>
<dbReference type="PROSITE" id="PS50075">
    <property type="entry name" value="CARRIER"/>
    <property type="match status" value="1"/>
</dbReference>
<proteinExistence type="predicted"/>
<dbReference type="InterPro" id="IPR036736">
    <property type="entry name" value="ACP-like_sf"/>
</dbReference>
<dbReference type="Pfam" id="PF00550">
    <property type="entry name" value="PP-binding"/>
    <property type="match status" value="1"/>
</dbReference>
<comment type="caution">
    <text evidence="2">The sequence shown here is derived from an EMBL/GenBank/DDBJ whole genome shotgun (WGS) entry which is preliminary data.</text>
</comment>
<dbReference type="SUPFAM" id="SSF47336">
    <property type="entry name" value="ACP-like"/>
    <property type="match status" value="1"/>
</dbReference>
<dbReference type="RefSeq" id="WP_094788259.1">
    <property type="nucleotide sequence ID" value="NZ_NDXW01000001.1"/>
</dbReference>
<sequence>MSNEKVSSIYTTLAEYLEIPVSELKESTSLENELLLDSTELICIIAALEKTMNIDLQNVPFEDWVVINDIVKAVEQQVKEVM</sequence>
<dbReference type="Gene3D" id="1.10.1200.10">
    <property type="entry name" value="ACP-like"/>
    <property type="match status" value="1"/>
</dbReference>
<organism evidence="2 3">
    <name type="scientific">Zooshikella ganghwensis</name>
    <dbReference type="NCBI Taxonomy" id="202772"/>
    <lineage>
        <taxon>Bacteria</taxon>
        <taxon>Pseudomonadati</taxon>
        <taxon>Pseudomonadota</taxon>
        <taxon>Gammaproteobacteria</taxon>
        <taxon>Oceanospirillales</taxon>
        <taxon>Zooshikellaceae</taxon>
        <taxon>Zooshikella</taxon>
    </lineage>
</organism>
<accession>A0A4P9VR53</accession>
<dbReference type="Proteomes" id="UP000257039">
    <property type="component" value="Unassembled WGS sequence"/>
</dbReference>
<reference evidence="2 3" key="1">
    <citation type="submission" date="2017-04" db="EMBL/GenBank/DDBJ databases">
        <title>Draft genome sequence of Zooshikella ganghwensis VG4 isolated from Red Sea sediments.</title>
        <authorList>
            <person name="Rehman Z."/>
            <person name="Alam I."/>
            <person name="Kamau A."/>
            <person name="Bajic V."/>
            <person name="Leiknes T."/>
        </authorList>
    </citation>
    <scope>NUCLEOTIDE SEQUENCE [LARGE SCALE GENOMIC DNA]</scope>
    <source>
        <strain evidence="2 3">VG4</strain>
    </source>
</reference>
<keyword evidence="3" id="KW-1185">Reference proteome</keyword>
<evidence type="ECO:0000259" key="1">
    <source>
        <dbReference type="PROSITE" id="PS50075"/>
    </source>
</evidence>
<gene>
    <name evidence="2" type="ORF">B9G39_18465</name>
</gene>
<name>A0A4P9VR53_9GAMM</name>
<evidence type="ECO:0000313" key="2">
    <source>
        <dbReference type="EMBL" id="RDH45269.1"/>
    </source>
</evidence>
<feature type="domain" description="Carrier" evidence="1">
    <location>
        <begin position="1"/>
        <end position="78"/>
    </location>
</feature>
<dbReference type="InterPro" id="IPR009081">
    <property type="entry name" value="PP-bd_ACP"/>
</dbReference>